<evidence type="ECO:0000259" key="12">
    <source>
        <dbReference type="PROSITE" id="PS50102"/>
    </source>
</evidence>
<dbReference type="InterPro" id="IPR012677">
    <property type="entry name" value="Nucleotide-bd_a/b_plait_sf"/>
</dbReference>
<dbReference type="GO" id="GO:0005634">
    <property type="term" value="C:nucleus"/>
    <property type="evidence" value="ECO:0007669"/>
    <property type="project" value="UniProtKB-SubCell"/>
</dbReference>
<dbReference type="GO" id="GO:0003723">
    <property type="term" value="F:RNA binding"/>
    <property type="evidence" value="ECO:0007669"/>
    <property type="project" value="UniProtKB-UniRule"/>
</dbReference>
<keyword evidence="7" id="KW-0539">Nucleus</keyword>
<dbReference type="SUPFAM" id="SSF57850">
    <property type="entry name" value="RING/U-box"/>
    <property type="match status" value="1"/>
</dbReference>
<dbReference type="InterPro" id="IPR039780">
    <property type="entry name" value="Mot2"/>
</dbReference>
<comment type="caution">
    <text evidence="13">The sequence shown here is derived from an EMBL/GenBank/DDBJ whole genome shotgun (WGS) entry which is preliminary data.</text>
</comment>
<dbReference type="Proteomes" id="UP001190700">
    <property type="component" value="Unassembled WGS sequence"/>
</dbReference>
<proteinExistence type="predicted"/>
<feature type="domain" description="RRM" evidence="12">
    <location>
        <begin position="111"/>
        <end position="197"/>
    </location>
</feature>
<keyword evidence="14" id="KW-1185">Reference proteome</keyword>
<evidence type="ECO:0000256" key="6">
    <source>
        <dbReference type="ARBA" id="ARBA00023054"/>
    </source>
</evidence>
<keyword evidence="6" id="KW-0175">Coiled coil</keyword>
<evidence type="ECO:0000256" key="7">
    <source>
        <dbReference type="ARBA" id="ARBA00023242"/>
    </source>
</evidence>
<dbReference type="PROSITE" id="PS50089">
    <property type="entry name" value="ZF_RING_2"/>
    <property type="match status" value="1"/>
</dbReference>
<keyword evidence="4" id="KW-0862">Zinc</keyword>
<sequence length="702" mass="74276">MENKEDEQHDSCPLCTEDLDATDKNFRPCPCGYQICAWCWHQVMELAAKDNTLGRCPACRAEYKKEDITFQAPNPEELSKKSKKVKTPKSKAPNGTLSRKHLANVRVIQRNLVYVIGLSLNYCKDEVLKKSEYFGKHGKIIKVSVNRNGVYNSANGGTPTGSAYVTFFRGEDALKCITAVDGSILDGKVLRACFGTTKYCNSFLKYQPCNNPDCLYLHDLGDDGDSFTKEEMVARKHQQFHEATHPGEFPEDGDSQDGSPEASGPSGVEADYHSSPVPQQPLFQSTSQQGTSQPVMHTPPPSQASQGFGMWPASPSPADHGALHTHTQSAFYGFQGAPAAQVPQGFDTGYSLGSRPAAPSSNFQHSQLSPARSLPTPPLPAFGPAQHLPHPSQLPPAANSFPDGLFSESVPLEALLSSPGPPLPPAADTTPGLAPHSPAYAGGFPGGLYGGLDATGGAFNGFNAGAGNLTQSPYSSRFSFGPSHDGFGSPAPTSPSSGQSRFEFARSAGDAGQGYGSHGDTDQQSTSHGGASLFQGECFFRALLPNVSVSFNSNPSAEQWLQHPADASTSVQAGLAYQDPNMTGGSKISSLHLPFNSLHLDSDGQQQAQQDLPAQTRLQTPHEENLDGISSQGRHPAAVGLDPAIMGASKNFRMQPARPINTGRTPPPGFGGGAAKAGPSGITAEHTGLAARQQEALRGAPQ</sequence>
<feature type="region of interest" description="Disordered" evidence="10">
    <location>
        <begin position="654"/>
        <end position="682"/>
    </location>
</feature>
<feature type="region of interest" description="Disordered" evidence="10">
    <location>
        <begin position="72"/>
        <end position="96"/>
    </location>
</feature>
<dbReference type="Gene3D" id="3.30.70.330">
    <property type="match status" value="1"/>
</dbReference>
<gene>
    <name evidence="13" type="ORF">CYMTET_11414</name>
</gene>
<accession>A0AAE0GMQ4</accession>
<dbReference type="Pfam" id="PF00076">
    <property type="entry name" value="RRM_1"/>
    <property type="match status" value="1"/>
</dbReference>
<dbReference type="SMART" id="SM00360">
    <property type="entry name" value="RRM"/>
    <property type="match status" value="1"/>
</dbReference>
<feature type="compositionally biased region" description="Polar residues" evidence="10">
    <location>
        <begin position="359"/>
        <end position="370"/>
    </location>
</feature>
<dbReference type="InterPro" id="IPR034261">
    <property type="entry name" value="CNOT4_RRM"/>
</dbReference>
<dbReference type="PANTHER" id="PTHR12603">
    <property type="entry name" value="CCR4-NOT TRANSCRIPTION COMPLEX RELATED"/>
    <property type="match status" value="1"/>
</dbReference>
<dbReference type="Gene3D" id="3.30.40.10">
    <property type="entry name" value="Zinc/RING finger domain, C3HC4 (zinc finger)"/>
    <property type="match status" value="1"/>
</dbReference>
<feature type="region of interest" description="Disordered" evidence="10">
    <location>
        <begin position="477"/>
        <end position="529"/>
    </location>
</feature>
<dbReference type="FunFam" id="3.30.40.10:FF:000006">
    <property type="entry name" value="CCR4-NOT transcription complex subunit 4"/>
    <property type="match status" value="1"/>
</dbReference>
<dbReference type="EMBL" id="LGRX02004273">
    <property type="protein sequence ID" value="KAK3280763.1"/>
    <property type="molecule type" value="Genomic_DNA"/>
</dbReference>
<evidence type="ECO:0000256" key="10">
    <source>
        <dbReference type="SAM" id="MobiDB-lite"/>
    </source>
</evidence>
<dbReference type="InterPro" id="IPR035979">
    <property type="entry name" value="RBD_domain_sf"/>
</dbReference>
<dbReference type="InterPro" id="IPR001841">
    <property type="entry name" value="Znf_RING"/>
</dbReference>
<dbReference type="GO" id="GO:0008270">
    <property type="term" value="F:zinc ion binding"/>
    <property type="evidence" value="ECO:0007669"/>
    <property type="project" value="UniProtKB-KW"/>
</dbReference>
<dbReference type="Pfam" id="PF14570">
    <property type="entry name" value="zf-RING_4"/>
    <property type="match status" value="1"/>
</dbReference>
<evidence type="ECO:0000313" key="13">
    <source>
        <dbReference type="EMBL" id="KAK3280763.1"/>
    </source>
</evidence>
<dbReference type="AlphaFoldDB" id="A0AAE0GMQ4"/>
<feature type="compositionally biased region" description="Polar residues" evidence="10">
    <location>
        <begin position="281"/>
        <end position="295"/>
    </location>
</feature>
<name>A0AAE0GMQ4_9CHLO</name>
<feature type="region of interest" description="Disordered" evidence="10">
    <location>
        <begin position="244"/>
        <end position="323"/>
    </location>
</feature>
<dbReference type="InterPro" id="IPR013083">
    <property type="entry name" value="Znf_RING/FYVE/PHD"/>
</dbReference>
<evidence type="ECO:0000256" key="1">
    <source>
        <dbReference type="ARBA" id="ARBA00004123"/>
    </source>
</evidence>
<comment type="subcellular location">
    <subcellularLocation>
        <location evidence="1">Nucleus</location>
    </subcellularLocation>
</comment>
<protein>
    <recommendedName>
        <fullName evidence="15">CCR4-NOT transcription complex subunit 4</fullName>
    </recommendedName>
</protein>
<dbReference type="PROSITE" id="PS50102">
    <property type="entry name" value="RRM"/>
    <property type="match status" value="1"/>
</dbReference>
<evidence type="ECO:0000256" key="9">
    <source>
        <dbReference type="PROSITE-ProRule" id="PRU00176"/>
    </source>
</evidence>
<dbReference type="CDD" id="cd16618">
    <property type="entry name" value="mRING-HC-C4C4_CNOT4"/>
    <property type="match status" value="1"/>
</dbReference>
<keyword evidence="5 9" id="KW-0694">RNA-binding</keyword>
<evidence type="ECO:0000313" key="14">
    <source>
        <dbReference type="Proteomes" id="UP001190700"/>
    </source>
</evidence>
<evidence type="ECO:0000256" key="2">
    <source>
        <dbReference type="ARBA" id="ARBA00022723"/>
    </source>
</evidence>
<feature type="domain" description="RING-type" evidence="11">
    <location>
        <begin position="12"/>
        <end position="60"/>
    </location>
</feature>
<evidence type="ECO:0008006" key="15">
    <source>
        <dbReference type="Google" id="ProtNLM"/>
    </source>
</evidence>
<dbReference type="InterPro" id="IPR000504">
    <property type="entry name" value="RRM_dom"/>
</dbReference>
<evidence type="ECO:0000256" key="8">
    <source>
        <dbReference type="PROSITE-ProRule" id="PRU00175"/>
    </source>
</evidence>
<dbReference type="GO" id="GO:0030014">
    <property type="term" value="C:CCR4-NOT complex"/>
    <property type="evidence" value="ECO:0007669"/>
    <property type="project" value="InterPro"/>
</dbReference>
<evidence type="ECO:0000259" key="11">
    <source>
        <dbReference type="PROSITE" id="PS50089"/>
    </source>
</evidence>
<dbReference type="PANTHER" id="PTHR12603:SF0">
    <property type="entry name" value="CCR4-NOT TRANSCRIPTION COMPLEX SUBUNIT 4"/>
    <property type="match status" value="1"/>
</dbReference>
<feature type="region of interest" description="Disordered" evidence="10">
    <location>
        <begin position="345"/>
        <end position="390"/>
    </location>
</feature>
<organism evidence="13 14">
    <name type="scientific">Cymbomonas tetramitiformis</name>
    <dbReference type="NCBI Taxonomy" id="36881"/>
    <lineage>
        <taxon>Eukaryota</taxon>
        <taxon>Viridiplantae</taxon>
        <taxon>Chlorophyta</taxon>
        <taxon>Pyramimonadophyceae</taxon>
        <taxon>Pyramimonadales</taxon>
        <taxon>Pyramimonadaceae</taxon>
        <taxon>Cymbomonas</taxon>
    </lineage>
</organism>
<evidence type="ECO:0000256" key="3">
    <source>
        <dbReference type="ARBA" id="ARBA00022771"/>
    </source>
</evidence>
<evidence type="ECO:0000256" key="5">
    <source>
        <dbReference type="ARBA" id="ARBA00022884"/>
    </source>
</evidence>
<dbReference type="GO" id="GO:0016567">
    <property type="term" value="P:protein ubiquitination"/>
    <property type="evidence" value="ECO:0007669"/>
    <property type="project" value="TreeGrafter"/>
</dbReference>
<dbReference type="SUPFAM" id="SSF54928">
    <property type="entry name" value="RNA-binding domain, RBD"/>
    <property type="match status" value="1"/>
</dbReference>
<dbReference type="SMART" id="SM00361">
    <property type="entry name" value="RRM_1"/>
    <property type="match status" value="1"/>
</dbReference>
<evidence type="ECO:0000256" key="4">
    <source>
        <dbReference type="ARBA" id="ARBA00022833"/>
    </source>
</evidence>
<reference evidence="13 14" key="1">
    <citation type="journal article" date="2015" name="Genome Biol. Evol.">
        <title>Comparative Genomics of a Bacterivorous Green Alga Reveals Evolutionary Causalities and Consequences of Phago-Mixotrophic Mode of Nutrition.</title>
        <authorList>
            <person name="Burns J.A."/>
            <person name="Paasch A."/>
            <person name="Narechania A."/>
            <person name="Kim E."/>
        </authorList>
    </citation>
    <scope>NUCLEOTIDE SEQUENCE [LARGE SCALE GENOMIC DNA]</scope>
    <source>
        <strain evidence="13 14">PLY_AMNH</strain>
    </source>
</reference>
<dbReference type="GO" id="GO:0004842">
    <property type="term" value="F:ubiquitin-protein transferase activity"/>
    <property type="evidence" value="ECO:0007669"/>
    <property type="project" value="InterPro"/>
</dbReference>
<dbReference type="InterPro" id="IPR039515">
    <property type="entry name" value="NOT4_mRING-HC-C4C4"/>
</dbReference>
<keyword evidence="3 8" id="KW-0863">Zinc-finger</keyword>
<dbReference type="CDD" id="cd12438">
    <property type="entry name" value="RRM_CNOT4"/>
    <property type="match status" value="1"/>
</dbReference>
<dbReference type="InterPro" id="IPR003954">
    <property type="entry name" value="RRM_euk-type"/>
</dbReference>
<keyword evidence="2" id="KW-0479">Metal-binding</keyword>